<evidence type="ECO:0000313" key="6">
    <source>
        <dbReference type="EMBL" id="ULN39887.1"/>
    </source>
</evidence>
<gene>
    <name evidence="7" type="ORF">MI149_02215</name>
    <name evidence="8" type="ORF">MI149_05420</name>
    <name evidence="9" type="ORF">MI149_08535</name>
    <name evidence="10" type="ORF">MI149_08555</name>
    <name evidence="3" type="ORF">MI149_15220</name>
    <name evidence="4" type="ORF">MI149_17535</name>
    <name evidence="5" type="ORF">MI149_18005</name>
    <name evidence="6" type="ORF">MI149_19505</name>
</gene>
<evidence type="ECO:0000313" key="11">
    <source>
        <dbReference type="Proteomes" id="UP001055337"/>
    </source>
</evidence>
<feature type="domain" description="Transposase IS116/IS110/IS902 C-terminal" evidence="2">
    <location>
        <begin position="277"/>
        <end position="361"/>
    </location>
</feature>
<evidence type="ECO:0000313" key="9">
    <source>
        <dbReference type="EMBL" id="ULN43103.1"/>
    </source>
</evidence>
<reference evidence="8" key="1">
    <citation type="submission" date="2022-08" db="EMBL/GenBank/DDBJ databases">
        <title>Whole genome sequencing of non-tuberculosis mycobacteria type-strains.</title>
        <authorList>
            <person name="Igarashi Y."/>
            <person name="Osugi A."/>
            <person name="Mitarai S."/>
        </authorList>
    </citation>
    <scope>NUCLEOTIDE SEQUENCE</scope>
    <source>
        <strain evidence="8">JCM 16369</strain>
    </source>
</reference>
<dbReference type="InterPro" id="IPR047650">
    <property type="entry name" value="Transpos_IS110"/>
</dbReference>
<dbReference type="EMBL" id="CP092362">
    <property type="protein sequence ID" value="ULN39887.1"/>
    <property type="molecule type" value="Genomic_DNA"/>
</dbReference>
<evidence type="ECO:0000313" key="8">
    <source>
        <dbReference type="EMBL" id="ULN42554.1"/>
    </source>
</evidence>
<dbReference type="PANTHER" id="PTHR33055">
    <property type="entry name" value="TRANSPOSASE FOR INSERTION SEQUENCE ELEMENT IS1111A"/>
    <property type="match status" value="1"/>
</dbReference>
<name>A0ABY3TRE2_9MYCO</name>
<dbReference type="InterPro" id="IPR003346">
    <property type="entry name" value="Transposase_20"/>
</dbReference>
<dbReference type="EMBL" id="CP092362">
    <property type="protein sequence ID" value="ULN44268.1"/>
    <property type="molecule type" value="Genomic_DNA"/>
</dbReference>
<dbReference type="RefSeq" id="WP_240176127.1">
    <property type="nucleotide sequence ID" value="NZ_CP092362.2"/>
</dbReference>
<dbReference type="PANTHER" id="PTHR33055:SF3">
    <property type="entry name" value="PUTATIVE TRANSPOSASE FOR IS117-RELATED"/>
    <property type="match status" value="1"/>
</dbReference>
<dbReference type="EMBL" id="CP092362">
    <property type="protein sequence ID" value="ULN41972.1"/>
    <property type="molecule type" value="Genomic_DNA"/>
</dbReference>
<organism evidence="8 11">
    <name type="scientific">Mycolicibacterium crocinum</name>
    <dbReference type="NCBI Taxonomy" id="388459"/>
    <lineage>
        <taxon>Bacteria</taxon>
        <taxon>Bacillati</taxon>
        <taxon>Actinomycetota</taxon>
        <taxon>Actinomycetes</taxon>
        <taxon>Mycobacteriales</taxon>
        <taxon>Mycobacteriaceae</taxon>
        <taxon>Mycolicibacterium</taxon>
    </lineage>
</organism>
<dbReference type="NCBIfam" id="NF033542">
    <property type="entry name" value="transpos_IS110"/>
    <property type="match status" value="1"/>
</dbReference>
<proteinExistence type="predicted"/>
<feature type="domain" description="Transposase IS110-like N-terminal" evidence="1">
    <location>
        <begin position="14"/>
        <end position="168"/>
    </location>
</feature>
<evidence type="ECO:0000313" key="5">
    <source>
        <dbReference type="EMBL" id="ULN39628.1"/>
    </source>
</evidence>
<dbReference type="InterPro" id="IPR002525">
    <property type="entry name" value="Transp_IS110-like_N"/>
</dbReference>
<protein>
    <submittedName>
        <fullName evidence="8">IS110 family transposase</fullName>
    </submittedName>
</protein>
<sequence length="406" mass="45424">MNQDSPDGASRFWCGIDWGGCSHHLCVLDDNGHQLLSRKIAHTVDGLMALVEVIASLAGSVRIAIERAEGLLVEHLQQHCGAEIYCVSPKISARARERYRMAAAKSDEFDAYVLADTLRHQYAQWRPLAVASPALAELIAVSRDRQRILDMQVDTENRLRSILEAYHPAPLHLFSSLDRDITLAFIRTFPTPAQASRITTRRMGGFTGRHGYSGRQKPETLIARMQPHLLSASEGTVAGKALAAKAFTEQLALLNTHLRAHDKRLGELLDMHPDTPIFTSFPGIGPVTAGVLISEMGEQRSRFPSAPSLLAETGLAPVTKASGRTRQVRFRYAANRRMRHAIDWWMFVAVREDPWSADIYEHARAAGQPHHRALRGLGARWCRILWRCWHDHALYDPVIHRRATAA</sequence>
<evidence type="ECO:0000313" key="4">
    <source>
        <dbReference type="EMBL" id="ULN39549.1"/>
    </source>
</evidence>
<evidence type="ECO:0000313" key="3">
    <source>
        <dbReference type="EMBL" id="ULN39136.1"/>
    </source>
</evidence>
<dbReference type="EMBL" id="CP092362">
    <property type="protein sequence ID" value="ULN39136.1"/>
    <property type="molecule type" value="Genomic_DNA"/>
</dbReference>
<accession>A0ABY3TRE2</accession>
<evidence type="ECO:0000313" key="10">
    <source>
        <dbReference type="EMBL" id="ULN44268.1"/>
    </source>
</evidence>
<dbReference type="EMBL" id="CP092362">
    <property type="protein sequence ID" value="ULN39549.1"/>
    <property type="molecule type" value="Genomic_DNA"/>
</dbReference>
<dbReference type="EMBL" id="CP092362">
    <property type="protein sequence ID" value="ULN39628.1"/>
    <property type="molecule type" value="Genomic_DNA"/>
</dbReference>
<dbReference type="Pfam" id="PF02371">
    <property type="entry name" value="Transposase_20"/>
    <property type="match status" value="1"/>
</dbReference>
<keyword evidence="11" id="KW-1185">Reference proteome</keyword>
<evidence type="ECO:0000259" key="1">
    <source>
        <dbReference type="Pfam" id="PF01548"/>
    </source>
</evidence>
<dbReference type="Pfam" id="PF01548">
    <property type="entry name" value="DEDD_Tnp_IS110"/>
    <property type="match status" value="1"/>
</dbReference>
<dbReference type="Proteomes" id="UP001055337">
    <property type="component" value="Chromosome"/>
</dbReference>
<dbReference type="EMBL" id="CP092362">
    <property type="protein sequence ID" value="ULN43103.1"/>
    <property type="molecule type" value="Genomic_DNA"/>
</dbReference>
<evidence type="ECO:0000313" key="7">
    <source>
        <dbReference type="EMBL" id="ULN41972.1"/>
    </source>
</evidence>
<dbReference type="EMBL" id="CP092362">
    <property type="protein sequence ID" value="ULN42554.1"/>
    <property type="molecule type" value="Genomic_DNA"/>
</dbReference>
<evidence type="ECO:0000259" key="2">
    <source>
        <dbReference type="Pfam" id="PF02371"/>
    </source>
</evidence>